<dbReference type="EMBL" id="BJNY01000012">
    <property type="protein sequence ID" value="GED06708.1"/>
    <property type="molecule type" value="Genomic_DNA"/>
</dbReference>
<reference evidence="3 4" key="1">
    <citation type="submission" date="2019-06" db="EMBL/GenBank/DDBJ databases">
        <title>Whole genome shotgun sequence of Glutamicibacter uratoxydans NBRC 15515.</title>
        <authorList>
            <person name="Hosoyama A."/>
            <person name="Uohara A."/>
            <person name="Ohji S."/>
            <person name="Ichikawa N."/>
        </authorList>
    </citation>
    <scope>NUCLEOTIDE SEQUENCE [LARGE SCALE GENOMIC DNA]</scope>
    <source>
        <strain evidence="3 4">NBRC 15515</strain>
    </source>
</reference>
<dbReference type="RefSeq" id="WP_141365034.1">
    <property type="nucleotide sequence ID" value="NZ_BAAAJL010000006.1"/>
</dbReference>
<feature type="transmembrane region" description="Helical" evidence="2">
    <location>
        <begin position="119"/>
        <end position="140"/>
    </location>
</feature>
<keyword evidence="4" id="KW-1185">Reference proteome</keyword>
<dbReference type="OrthoDB" id="3240470at2"/>
<gene>
    <name evidence="3" type="ORF">AUR04nite_22400</name>
</gene>
<accession>A0A4Y4DTM8</accession>
<proteinExistence type="predicted"/>
<dbReference type="InterPro" id="IPR021354">
    <property type="entry name" value="DUF2975"/>
</dbReference>
<dbReference type="Pfam" id="PF11188">
    <property type="entry name" value="DUF2975"/>
    <property type="match status" value="1"/>
</dbReference>
<feature type="transmembrane region" description="Helical" evidence="2">
    <location>
        <begin position="48"/>
        <end position="71"/>
    </location>
</feature>
<dbReference type="AlphaFoldDB" id="A0A4Y4DTM8"/>
<evidence type="ECO:0008006" key="5">
    <source>
        <dbReference type="Google" id="ProtNLM"/>
    </source>
</evidence>
<feature type="transmembrane region" description="Helical" evidence="2">
    <location>
        <begin position="92"/>
        <end position="113"/>
    </location>
</feature>
<comment type="caution">
    <text evidence="3">The sequence shown here is derived from an EMBL/GenBank/DDBJ whole genome shotgun (WGS) entry which is preliminary data.</text>
</comment>
<feature type="transmembrane region" description="Helical" evidence="2">
    <location>
        <begin position="12"/>
        <end position="36"/>
    </location>
</feature>
<evidence type="ECO:0000313" key="3">
    <source>
        <dbReference type="EMBL" id="GED06708.1"/>
    </source>
</evidence>
<evidence type="ECO:0000313" key="4">
    <source>
        <dbReference type="Proteomes" id="UP000316612"/>
    </source>
</evidence>
<protein>
    <recommendedName>
        <fullName evidence="5">DUF2975 domain-containing protein</fullName>
    </recommendedName>
</protein>
<evidence type="ECO:0000256" key="2">
    <source>
        <dbReference type="SAM" id="Phobius"/>
    </source>
</evidence>
<name>A0A4Y4DTM8_GLUUR</name>
<keyword evidence="2" id="KW-0472">Membrane</keyword>
<evidence type="ECO:0000256" key="1">
    <source>
        <dbReference type="SAM" id="MobiDB-lite"/>
    </source>
</evidence>
<organism evidence="3 4">
    <name type="scientific">Glutamicibacter uratoxydans</name>
    <name type="common">Arthrobacter uratoxydans</name>
    <dbReference type="NCBI Taxonomy" id="43667"/>
    <lineage>
        <taxon>Bacteria</taxon>
        <taxon>Bacillati</taxon>
        <taxon>Actinomycetota</taxon>
        <taxon>Actinomycetes</taxon>
        <taxon>Micrococcales</taxon>
        <taxon>Micrococcaceae</taxon>
        <taxon>Glutamicibacter</taxon>
    </lineage>
</organism>
<feature type="region of interest" description="Disordered" evidence="1">
    <location>
        <begin position="160"/>
        <end position="179"/>
    </location>
</feature>
<sequence>MSTLLNYTVRVLLMAMISVGLLAQTVIVPMFVSEVILQFPQMQPRAGWYTAVIVLGIAGAQAALVCLIALLSRIERGIIFHPTSLRWSTATAAFVGLSTVCVAALGWHLLIVSGMGGPGVAFTALSATLIGASCCSLMLIGRQLLNKSIHLDQQQNMEASWPTGLTRHPAPRLNHNQAG</sequence>
<dbReference type="Proteomes" id="UP000316612">
    <property type="component" value="Unassembled WGS sequence"/>
</dbReference>
<keyword evidence="2" id="KW-0812">Transmembrane</keyword>
<keyword evidence="2" id="KW-1133">Transmembrane helix</keyword>